<dbReference type="EMBL" id="KZ819720">
    <property type="protein sequence ID" value="PWN53554.1"/>
    <property type="molecule type" value="Genomic_DNA"/>
</dbReference>
<evidence type="ECO:0000313" key="1">
    <source>
        <dbReference type="EMBL" id="PWN53554.1"/>
    </source>
</evidence>
<organism evidence="1 2">
    <name type="scientific">Violaceomyces palustris</name>
    <dbReference type="NCBI Taxonomy" id="1673888"/>
    <lineage>
        <taxon>Eukaryota</taxon>
        <taxon>Fungi</taxon>
        <taxon>Dikarya</taxon>
        <taxon>Basidiomycota</taxon>
        <taxon>Ustilaginomycotina</taxon>
        <taxon>Ustilaginomycetes</taxon>
        <taxon>Violaceomycetales</taxon>
        <taxon>Violaceomycetaceae</taxon>
        <taxon>Violaceomyces</taxon>
    </lineage>
</organism>
<name>A0ACD0P689_9BASI</name>
<gene>
    <name evidence="1" type="ORF">IE53DRAFT_383935</name>
</gene>
<reference evidence="1 2" key="1">
    <citation type="journal article" date="2018" name="Mol. Biol. Evol.">
        <title>Broad Genomic Sampling Reveals a Smut Pathogenic Ancestry of the Fungal Clade Ustilaginomycotina.</title>
        <authorList>
            <person name="Kijpornyongpan T."/>
            <person name="Mondo S.J."/>
            <person name="Barry K."/>
            <person name="Sandor L."/>
            <person name="Lee J."/>
            <person name="Lipzen A."/>
            <person name="Pangilinan J."/>
            <person name="LaButti K."/>
            <person name="Hainaut M."/>
            <person name="Henrissat B."/>
            <person name="Grigoriev I.V."/>
            <person name="Spatafora J.W."/>
            <person name="Aime M.C."/>
        </authorList>
    </citation>
    <scope>NUCLEOTIDE SEQUENCE [LARGE SCALE GENOMIC DNA]</scope>
    <source>
        <strain evidence="1 2">SA 807</strain>
    </source>
</reference>
<proteinExistence type="predicted"/>
<sequence>MNRFSTMLKTIVVHSQRVSSSKYWGKKKKIVVERGEKPEQKSEKNHQKRKNRRMKSKDQERRREKKENSINELRLFRFISDGSECQEPSGPMKRTGRMINGAELWEKAHCKGSGEKNAQS</sequence>
<evidence type="ECO:0000313" key="2">
    <source>
        <dbReference type="Proteomes" id="UP000245626"/>
    </source>
</evidence>
<keyword evidence="2" id="KW-1185">Reference proteome</keyword>
<dbReference type="Proteomes" id="UP000245626">
    <property type="component" value="Unassembled WGS sequence"/>
</dbReference>
<protein>
    <submittedName>
        <fullName evidence="1">Uncharacterized protein</fullName>
    </submittedName>
</protein>
<accession>A0ACD0P689</accession>